<evidence type="ECO:0000313" key="1">
    <source>
        <dbReference type="EMBL" id="KIF82524.1"/>
    </source>
</evidence>
<organism evidence="1 2">
    <name type="scientific">Noviherbaspirillum autotrophicum</name>
    <dbReference type="NCBI Taxonomy" id="709839"/>
    <lineage>
        <taxon>Bacteria</taxon>
        <taxon>Pseudomonadati</taxon>
        <taxon>Pseudomonadota</taxon>
        <taxon>Betaproteobacteria</taxon>
        <taxon>Burkholderiales</taxon>
        <taxon>Oxalobacteraceae</taxon>
        <taxon>Noviherbaspirillum</taxon>
    </lineage>
</organism>
<dbReference type="NCBIfam" id="TIGR03347">
    <property type="entry name" value="VI_chp_1"/>
    <property type="match status" value="1"/>
</dbReference>
<dbReference type="AlphaFoldDB" id="A0A0C2BR23"/>
<dbReference type="InterPro" id="IPR010732">
    <property type="entry name" value="T6SS_TssG-like"/>
</dbReference>
<dbReference type="EMBL" id="JWJG01000028">
    <property type="protein sequence ID" value="KIF82524.1"/>
    <property type="molecule type" value="Genomic_DNA"/>
</dbReference>
<protein>
    <recommendedName>
        <fullName evidence="3">Type VI secretion protein</fullName>
    </recommendedName>
</protein>
<keyword evidence="2" id="KW-1185">Reference proteome</keyword>
<dbReference type="STRING" id="709839.TSA66_19635"/>
<dbReference type="PANTHER" id="PTHR35564:SF4">
    <property type="entry name" value="CYTOPLASMIC PROTEIN"/>
    <property type="match status" value="1"/>
</dbReference>
<evidence type="ECO:0008006" key="3">
    <source>
        <dbReference type="Google" id="ProtNLM"/>
    </source>
</evidence>
<gene>
    <name evidence="1" type="ORF">TSA66_19635</name>
</gene>
<evidence type="ECO:0000313" key="2">
    <source>
        <dbReference type="Proteomes" id="UP000031572"/>
    </source>
</evidence>
<reference evidence="1 2" key="1">
    <citation type="submission" date="2014-12" db="EMBL/GenBank/DDBJ databases">
        <title>Denitrispirillum autotrophicum gen. nov., sp. nov., Denitrifying, Facultatively Autotrophic Bacteria Isolated from Rice Paddy Soil.</title>
        <authorList>
            <person name="Ishii S."/>
            <person name="Ashida N."/>
            <person name="Ohno H."/>
            <person name="Otsuka S."/>
            <person name="Yokota A."/>
            <person name="Senoo K."/>
        </authorList>
    </citation>
    <scope>NUCLEOTIDE SEQUENCE [LARGE SCALE GENOMIC DNA]</scope>
    <source>
        <strain evidence="1 2">TSA66</strain>
    </source>
</reference>
<sequence length="356" mass="39981">MPAKKRRIDPGLIERLRSEPQRFEFFQAVRLLMAHYGRLPKRSNQDVLGQLIRFRSSVSLAFPPSEIESLEFKPDEMPGTEQPETTEEVTLTPSFIGLTGPMGVLPRHYTQHVAERETYYRDSATRAFLDIFTNRAVALFYKSWLRSRLHLQYEADRRNRFLPQILSLAGLGLRGLGERNGSGAGGIADESLAYYAGTLRERPHSAQRFAQVAADYFQVHCRVEQFVGSWLEVPELERTALGTGNCELGKTTFCGSRMWDRQGKMRLVLGPLRRQQFDAFLPAGSASVNLRRLYRLMVGATIDCEVCLILDGRDVAGATLNGGPGNIRLGWNGWLASSPARADAHDVCYVLPTDKS</sequence>
<dbReference type="RefSeq" id="WP_040041198.1">
    <property type="nucleotide sequence ID" value="NZ_JWJG01000028.1"/>
</dbReference>
<accession>A0A0C2BR23</accession>
<dbReference type="Proteomes" id="UP000031572">
    <property type="component" value="Unassembled WGS sequence"/>
</dbReference>
<dbReference type="PANTHER" id="PTHR35564">
    <property type="match status" value="1"/>
</dbReference>
<name>A0A0C2BR23_9BURK</name>
<dbReference type="Pfam" id="PF06996">
    <property type="entry name" value="T6SS_TssG"/>
    <property type="match status" value="1"/>
</dbReference>
<comment type="caution">
    <text evidence="1">The sequence shown here is derived from an EMBL/GenBank/DDBJ whole genome shotgun (WGS) entry which is preliminary data.</text>
</comment>
<proteinExistence type="predicted"/>
<dbReference type="OrthoDB" id="1523296at2"/>